<gene>
    <name evidence="2" type="ORF">GCM10009765_57130</name>
</gene>
<evidence type="ECO:0000313" key="2">
    <source>
        <dbReference type="EMBL" id="GAA1700281.1"/>
    </source>
</evidence>
<proteinExistence type="predicted"/>
<organism evidence="2 3">
    <name type="scientific">Fodinicola feengrottensis</name>
    <dbReference type="NCBI Taxonomy" id="435914"/>
    <lineage>
        <taxon>Bacteria</taxon>
        <taxon>Bacillati</taxon>
        <taxon>Actinomycetota</taxon>
        <taxon>Actinomycetes</taxon>
        <taxon>Mycobacteriales</taxon>
        <taxon>Fodinicola</taxon>
    </lineage>
</organism>
<dbReference type="InterPro" id="IPR016181">
    <property type="entry name" value="Acyl_CoA_acyltransferase"/>
</dbReference>
<dbReference type="Pfam" id="PF00583">
    <property type="entry name" value="Acetyltransf_1"/>
    <property type="match status" value="1"/>
</dbReference>
<name>A0ABP4U8U8_9ACTN</name>
<dbReference type="InterPro" id="IPR000182">
    <property type="entry name" value="GNAT_dom"/>
</dbReference>
<evidence type="ECO:0000313" key="3">
    <source>
        <dbReference type="Proteomes" id="UP001500618"/>
    </source>
</evidence>
<accession>A0ABP4U8U8</accession>
<sequence>MMIREATANDWPAIWPFMRDIAAAGLTFSWDRDITEEAARHRWFPAPPGRTIVAVDDAGTVIGTAVSGPNKEGPAAHIATASFMVDPRRFGHGAGRALGQRVVEQARADGFRGMQFNAVVEANTRAVELWHSLGFQTLTVVPGAFHHPTEGYVGLHIMFQAFSPAAVEGG</sequence>
<dbReference type="RefSeq" id="WP_344313437.1">
    <property type="nucleotide sequence ID" value="NZ_BAAANY010000023.1"/>
</dbReference>
<dbReference type="EMBL" id="BAAANY010000023">
    <property type="protein sequence ID" value="GAA1700281.1"/>
    <property type="molecule type" value="Genomic_DNA"/>
</dbReference>
<comment type="caution">
    <text evidence="2">The sequence shown here is derived from an EMBL/GenBank/DDBJ whole genome shotgun (WGS) entry which is preliminary data.</text>
</comment>
<dbReference type="PROSITE" id="PS51186">
    <property type="entry name" value="GNAT"/>
    <property type="match status" value="1"/>
</dbReference>
<dbReference type="CDD" id="cd04301">
    <property type="entry name" value="NAT_SF"/>
    <property type="match status" value="1"/>
</dbReference>
<dbReference type="InterPro" id="IPR052742">
    <property type="entry name" value="Mito_N-acetyltransferase"/>
</dbReference>
<dbReference type="SUPFAM" id="SSF55729">
    <property type="entry name" value="Acyl-CoA N-acyltransferases (Nat)"/>
    <property type="match status" value="1"/>
</dbReference>
<protein>
    <submittedName>
        <fullName evidence="2">GNAT family N-acetyltransferase</fullName>
    </submittedName>
</protein>
<dbReference type="Proteomes" id="UP001500618">
    <property type="component" value="Unassembled WGS sequence"/>
</dbReference>
<reference evidence="3" key="1">
    <citation type="journal article" date="2019" name="Int. J. Syst. Evol. Microbiol.">
        <title>The Global Catalogue of Microorganisms (GCM) 10K type strain sequencing project: providing services to taxonomists for standard genome sequencing and annotation.</title>
        <authorList>
            <consortium name="The Broad Institute Genomics Platform"/>
            <consortium name="The Broad Institute Genome Sequencing Center for Infectious Disease"/>
            <person name="Wu L."/>
            <person name="Ma J."/>
        </authorList>
    </citation>
    <scope>NUCLEOTIDE SEQUENCE [LARGE SCALE GENOMIC DNA]</scope>
    <source>
        <strain evidence="3">JCM 14718</strain>
    </source>
</reference>
<keyword evidence="3" id="KW-1185">Reference proteome</keyword>
<dbReference type="Gene3D" id="3.40.630.30">
    <property type="match status" value="1"/>
</dbReference>
<dbReference type="PANTHER" id="PTHR43138:SF1">
    <property type="entry name" value="N-ACETYLTRANSFERASE ACA1"/>
    <property type="match status" value="1"/>
</dbReference>
<feature type="domain" description="N-acetyltransferase" evidence="1">
    <location>
        <begin position="1"/>
        <end position="158"/>
    </location>
</feature>
<evidence type="ECO:0000259" key="1">
    <source>
        <dbReference type="PROSITE" id="PS51186"/>
    </source>
</evidence>
<dbReference type="PANTHER" id="PTHR43138">
    <property type="entry name" value="ACETYLTRANSFERASE, GNAT FAMILY"/>
    <property type="match status" value="1"/>
</dbReference>